<dbReference type="NCBIfam" id="NF008528">
    <property type="entry name" value="PRK11463.1-2"/>
    <property type="match status" value="1"/>
</dbReference>
<dbReference type="RefSeq" id="WP_407327185.1">
    <property type="nucleotide sequence ID" value="NZ_CP136865.1"/>
</dbReference>
<dbReference type="Pfam" id="PF04186">
    <property type="entry name" value="FxsA"/>
    <property type="match status" value="1"/>
</dbReference>
<keyword evidence="2" id="KW-1133">Transmembrane helix</keyword>
<feature type="region of interest" description="Disordered" evidence="1">
    <location>
        <begin position="95"/>
        <end position="123"/>
    </location>
</feature>
<gene>
    <name evidence="3" type="ORF">R0137_14840</name>
</gene>
<feature type="transmembrane region" description="Helical" evidence="2">
    <location>
        <begin position="58"/>
        <end position="83"/>
    </location>
</feature>
<evidence type="ECO:0000256" key="2">
    <source>
        <dbReference type="SAM" id="Phobius"/>
    </source>
</evidence>
<protein>
    <submittedName>
        <fullName evidence="3">FxsA family protein</fullName>
    </submittedName>
</protein>
<evidence type="ECO:0000313" key="4">
    <source>
        <dbReference type="Proteomes" id="UP001626549"/>
    </source>
</evidence>
<dbReference type="PANTHER" id="PTHR35335:SF1">
    <property type="entry name" value="UPF0716 PROTEIN FXSA"/>
    <property type="match status" value="1"/>
</dbReference>
<name>A0ABZ0IAF7_9GAMM</name>
<evidence type="ECO:0000256" key="1">
    <source>
        <dbReference type="SAM" id="MobiDB-lite"/>
    </source>
</evidence>
<organism evidence="3 4">
    <name type="scientific">Congregibacter brevis</name>
    <dbReference type="NCBI Taxonomy" id="3081201"/>
    <lineage>
        <taxon>Bacteria</taxon>
        <taxon>Pseudomonadati</taxon>
        <taxon>Pseudomonadota</taxon>
        <taxon>Gammaproteobacteria</taxon>
        <taxon>Cellvibrionales</taxon>
        <taxon>Halieaceae</taxon>
        <taxon>Congregibacter</taxon>
    </lineage>
</organism>
<keyword evidence="4" id="KW-1185">Reference proteome</keyword>
<dbReference type="InterPro" id="IPR007313">
    <property type="entry name" value="FxsA"/>
</dbReference>
<reference evidence="3 4" key="1">
    <citation type="submission" date="2023-10" db="EMBL/GenBank/DDBJ databases">
        <title>Two novel species belonging to the OM43/NOR5 clade.</title>
        <authorList>
            <person name="Park M."/>
        </authorList>
    </citation>
    <scope>NUCLEOTIDE SEQUENCE [LARGE SCALE GENOMIC DNA]</scope>
    <source>
        <strain evidence="3 4">IMCC45268</strain>
    </source>
</reference>
<dbReference type="Proteomes" id="UP001626549">
    <property type="component" value="Chromosome"/>
</dbReference>
<accession>A0ABZ0IAF7</accession>
<keyword evidence="2" id="KW-0472">Membrane</keyword>
<sequence>MIQLGSRIGAVQAMFYVLATFVLGLAILRAQGMEIVNKLRAAQGGGAVLPQQLLADELALGLAGLLLIVPGLITDVVAVLVLFGPLRRKLFAALGGSTQHSAHQSRPGDPIEGEFRRLDDDDL</sequence>
<dbReference type="EMBL" id="CP136865">
    <property type="protein sequence ID" value="WOJ96508.1"/>
    <property type="molecule type" value="Genomic_DNA"/>
</dbReference>
<dbReference type="PANTHER" id="PTHR35335">
    <property type="entry name" value="UPF0716 PROTEIN FXSA"/>
    <property type="match status" value="1"/>
</dbReference>
<feature type="compositionally biased region" description="Basic and acidic residues" evidence="1">
    <location>
        <begin position="113"/>
        <end position="123"/>
    </location>
</feature>
<keyword evidence="2" id="KW-0812">Transmembrane</keyword>
<proteinExistence type="predicted"/>
<evidence type="ECO:0000313" key="3">
    <source>
        <dbReference type="EMBL" id="WOJ96508.1"/>
    </source>
</evidence>